<reference evidence="12" key="1">
    <citation type="submission" date="2020-02" db="EMBL/GenBank/DDBJ databases">
        <authorList>
            <person name="Meier V. D."/>
        </authorList>
    </citation>
    <scope>NUCLEOTIDE SEQUENCE</scope>
    <source>
        <strain evidence="12">AVDCRST_MAG63</strain>
    </source>
</reference>
<evidence type="ECO:0000256" key="3">
    <source>
        <dbReference type="ARBA" id="ARBA00022723"/>
    </source>
</evidence>
<evidence type="ECO:0000256" key="9">
    <source>
        <dbReference type="ARBA" id="ARBA00052017"/>
    </source>
</evidence>
<comment type="subunit">
    <text evidence="2 10">Homodimer.</text>
</comment>
<dbReference type="NCBIfam" id="TIGR00042">
    <property type="entry name" value="RdgB/HAM1 family non-canonical purine NTP pyrophosphatase"/>
    <property type="match status" value="1"/>
</dbReference>
<sequence length="206" mass="21999">MSRRPAVLVLATRNRHKIDEMRVLLAGLGPVEIVGADAFPDAPEPEETGDTFAENARIKASAVARATRHHALADDSGICIDALGGRPGVLSARWAGPGSGASEWIARTLREMENVPDGERTARYVCALALAAPDGTILGETEATFEGRIARAPRGTGGFGYDPIFLLPDEDRTAGELTPNEKNALSHRGKAVRAALPLLRRHLRLP</sequence>
<feature type="binding site" evidence="10">
    <location>
        <position position="75"/>
    </location>
    <ligand>
        <name>Mg(2+)</name>
        <dbReference type="ChEBI" id="CHEBI:18420"/>
    </ligand>
</feature>
<evidence type="ECO:0000256" key="6">
    <source>
        <dbReference type="ARBA" id="ARBA00022842"/>
    </source>
</evidence>
<comment type="catalytic activity">
    <reaction evidence="10">
        <text>ITP + H2O = IMP + diphosphate + H(+)</text>
        <dbReference type="Rhea" id="RHEA:29399"/>
        <dbReference type="ChEBI" id="CHEBI:15377"/>
        <dbReference type="ChEBI" id="CHEBI:15378"/>
        <dbReference type="ChEBI" id="CHEBI:33019"/>
        <dbReference type="ChEBI" id="CHEBI:58053"/>
        <dbReference type="ChEBI" id="CHEBI:61402"/>
        <dbReference type="EC" id="3.6.1.66"/>
    </reaction>
</comment>
<dbReference type="GO" id="GO:0009117">
    <property type="term" value="P:nucleotide metabolic process"/>
    <property type="evidence" value="ECO:0007669"/>
    <property type="project" value="UniProtKB-KW"/>
</dbReference>
<feature type="binding site" evidence="10">
    <location>
        <position position="182"/>
    </location>
    <ligand>
        <name>substrate</name>
    </ligand>
</feature>
<accession>A0A6J4JPM4</accession>
<comment type="similarity">
    <text evidence="1 10 11">Belongs to the HAM1 NTPase family.</text>
</comment>
<dbReference type="HAMAP" id="MF_01405">
    <property type="entry name" value="Non_canon_purine_NTPase"/>
    <property type="match status" value="1"/>
</dbReference>
<dbReference type="InterPro" id="IPR002637">
    <property type="entry name" value="RdgB/HAM1"/>
</dbReference>
<dbReference type="GO" id="GO:0017111">
    <property type="term" value="F:ribonucleoside triphosphate phosphatase activity"/>
    <property type="evidence" value="ECO:0007669"/>
    <property type="project" value="InterPro"/>
</dbReference>
<dbReference type="PANTHER" id="PTHR11067">
    <property type="entry name" value="INOSINE TRIPHOSPHATE PYROPHOSPHATASE/HAM1 PROTEIN"/>
    <property type="match status" value="1"/>
</dbReference>
<dbReference type="Gene3D" id="3.90.950.10">
    <property type="match status" value="1"/>
</dbReference>
<evidence type="ECO:0000256" key="7">
    <source>
        <dbReference type="ARBA" id="ARBA00023080"/>
    </source>
</evidence>
<feature type="binding site" evidence="10">
    <location>
        <begin position="159"/>
        <end position="162"/>
    </location>
    <ligand>
        <name>substrate</name>
    </ligand>
</feature>
<evidence type="ECO:0000256" key="1">
    <source>
        <dbReference type="ARBA" id="ARBA00008023"/>
    </source>
</evidence>
<dbReference type="InterPro" id="IPR020922">
    <property type="entry name" value="dITP/XTP_pyrophosphatase"/>
</dbReference>
<name>A0A6J4JPM4_9BACT</name>
<dbReference type="PANTHER" id="PTHR11067:SF9">
    <property type="entry name" value="INOSINE TRIPHOSPHATE PYROPHOSPHATASE"/>
    <property type="match status" value="1"/>
</dbReference>
<dbReference type="EC" id="3.6.1.66" evidence="10"/>
<dbReference type="GO" id="GO:0036220">
    <property type="term" value="F:ITP diphosphatase activity"/>
    <property type="evidence" value="ECO:0007669"/>
    <property type="project" value="UniProtKB-UniRule"/>
</dbReference>
<comment type="catalytic activity">
    <reaction evidence="9 10">
        <text>XTP + H2O = XMP + diphosphate + H(+)</text>
        <dbReference type="Rhea" id="RHEA:28610"/>
        <dbReference type="ChEBI" id="CHEBI:15377"/>
        <dbReference type="ChEBI" id="CHEBI:15378"/>
        <dbReference type="ChEBI" id="CHEBI:33019"/>
        <dbReference type="ChEBI" id="CHEBI:57464"/>
        <dbReference type="ChEBI" id="CHEBI:61314"/>
        <dbReference type="EC" id="3.6.1.66"/>
    </reaction>
</comment>
<keyword evidence="3 10" id="KW-0479">Metal-binding</keyword>
<evidence type="ECO:0000256" key="2">
    <source>
        <dbReference type="ARBA" id="ARBA00011738"/>
    </source>
</evidence>
<protein>
    <recommendedName>
        <fullName evidence="10">dITP/XTP pyrophosphatase</fullName>
        <ecNumber evidence="10">3.6.1.66</ecNumber>
    </recommendedName>
    <alternativeName>
        <fullName evidence="10">Non-canonical purine NTP pyrophosphatase</fullName>
    </alternativeName>
    <alternativeName>
        <fullName evidence="10">Non-standard purine NTP pyrophosphatase</fullName>
    </alternativeName>
    <alternativeName>
        <fullName evidence="10">Nucleoside-triphosphate diphosphatase</fullName>
    </alternativeName>
    <alternativeName>
        <fullName evidence="10">Nucleoside-triphosphate pyrophosphatase</fullName>
        <shortName evidence="10">NTPase</shortName>
    </alternativeName>
</protein>
<feature type="binding site" evidence="10">
    <location>
        <begin position="187"/>
        <end position="188"/>
    </location>
    <ligand>
        <name>substrate</name>
    </ligand>
</feature>
<gene>
    <name evidence="12" type="ORF">AVDCRST_MAG63-3853</name>
</gene>
<dbReference type="GO" id="GO:0046872">
    <property type="term" value="F:metal ion binding"/>
    <property type="evidence" value="ECO:0007669"/>
    <property type="project" value="UniProtKB-KW"/>
</dbReference>
<evidence type="ECO:0000256" key="4">
    <source>
        <dbReference type="ARBA" id="ARBA00022741"/>
    </source>
</evidence>
<evidence type="ECO:0000313" key="12">
    <source>
        <dbReference type="EMBL" id="CAA9284206.1"/>
    </source>
</evidence>
<dbReference type="SUPFAM" id="SSF52972">
    <property type="entry name" value="ITPase-like"/>
    <property type="match status" value="1"/>
</dbReference>
<dbReference type="GO" id="GO:0005829">
    <property type="term" value="C:cytosol"/>
    <property type="evidence" value="ECO:0007669"/>
    <property type="project" value="TreeGrafter"/>
</dbReference>
<comment type="function">
    <text evidence="10">Pyrophosphatase that catalyzes the hydrolysis of nucleoside triphosphates to their monophosphate derivatives, with a high preference for the non-canonical purine nucleotides XTP (xanthosine triphosphate), dITP (deoxyinosine triphosphate) and ITP. Seems to function as a house-cleaning enzyme that removes non-canonical purine nucleotides from the nucleotide pool, thus preventing their incorporation into DNA/RNA and avoiding chromosomal lesions.</text>
</comment>
<dbReference type="GO" id="GO:0000166">
    <property type="term" value="F:nucleotide binding"/>
    <property type="evidence" value="ECO:0007669"/>
    <property type="project" value="UniProtKB-KW"/>
</dbReference>
<evidence type="ECO:0000256" key="11">
    <source>
        <dbReference type="RuleBase" id="RU003781"/>
    </source>
</evidence>
<keyword evidence="7 10" id="KW-0546">Nucleotide metabolism</keyword>
<keyword evidence="6 10" id="KW-0460">Magnesium</keyword>
<dbReference type="GO" id="GO:0035870">
    <property type="term" value="F:dITP diphosphatase activity"/>
    <property type="evidence" value="ECO:0007669"/>
    <property type="project" value="UniProtKB-UniRule"/>
</dbReference>
<dbReference type="Pfam" id="PF01725">
    <property type="entry name" value="Ham1p_like"/>
    <property type="match status" value="1"/>
</dbReference>
<dbReference type="InterPro" id="IPR029001">
    <property type="entry name" value="ITPase-like_fam"/>
</dbReference>
<keyword evidence="4 10" id="KW-0547">Nucleotide-binding</keyword>
<evidence type="ECO:0000256" key="8">
    <source>
        <dbReference type="ARBA" id="ARBA00051875"/>
    </source>
</evidence>
<comment type="catalytic activity">
    <reaction evidence="8 10">
        <text>dITP + H2O = dIMP + diphosphate + H(+)</text>
        <dbReference type="Rhea" id="RHEA:28342"/>
        <dbReference type="ChEBI" id="CHEBI:15377"/>
        <dbReference type="ChEBI" id="CHEBI:15378"/>
        <dbReference type="ChEBI" id="CHEBI:33019"/>
        <dbReference type="ChEBI" id="CHEBI:61194"/>
        <dbReference type="ChEBI" id="CHEBI:61382"/>
        <dbReference type="EC" id="3.6.1.66"/>
    </reaction>
</comment>
<dbReference type="GO" id="GO:0036222">
    <property type="term" value="F:XTP diphosphatase activity"/>
    <property type="evidence" value="ECO:0007669"/>
    <property type="project" value="UniProtKB-UniRule"/>
</dbReference>
<keyword evidence="5 10" id="KW-0378">Hydrolase</keyword>
<feature type="binding site" evidence="10">
    <location>
        <begin position="12"/>
        <end position="17"/>
    </location>
    <ligand>
        <name>substrate</name>
    </ligand>
</feature>
<organism evidence="12">
    <name type="scientific">uncultured Armatimonadetes bacterium</name>
    <dbReference type="NCBI Taxonomy" id="157466"/>
    <lineage>
        <taxon>Bacteria</taxon>
        <taxon>Bacillati</taxon>
        <taxon>Armatimonadota</taxon>
        <taxon>environmental samples</taxon>
    </lineage>
</organism>
<feature type="binding site" evidence="10">
    <location>
        <position position="46"/>
    </location>
    <ligand>
        <name>Mg(2+)</name>
        <dbReference type="ChEBI" id="CHEBI:18420"/>
    </ligand>
</feature>
<evidence type="ECO:0000256" key="5">
    <source>
        <dbReference type="ARBA" id="ARBA00022801"/>
    </source>
</evidence>
<dbReference type="CDD" id="cd00515">
    <property type="entry name" value="HAM1"/>
    <property type="match status" value="1"/>
</dbReference>
<dbReference type="GO" id="GO:0009146">
    <property type="term" value="P:purine nucleoside triphosphate catabolic process"/>
    <property type="evidence" value="ECO:0007669"/>
    <property type="project" value="UniProtKB-UniRule"/>
</dbReference>
<evidence type="ECO:0000256" key="10">
    <source>
        <dbReference type="HAMAP-Rule" id="MF_01405"/>
    </source>
</evidence>
<dbReference type="AlphaFoldDB" id="A0A6J4JPM4"/>
<dbReference type="EMBL" id="CADCTO010000511">
    <property type="protein sequence ID" value="CAA9284206.1"/>
    <property type="molecule type" value="Genomic_DNA"/>
</dbReference>
<comment type="cofactor">
    <cofactor evidence="10">
        <name>Mg(2+)</name>
        <dbReference type="ChEBI" id="CHEBI:18420"/>
    </cofactor>
    <text evidence="10">Binds 1 Mg(2+) ion per subunit.</text>
</comment>
<feature type="binding site" evidence="10">
    <location>
        <position position="76"/>
    </location>
    <ligand>
        <name>substrate</name>
    </ligand>
</feature>
<dbReference type="FunFam" id="3.90.950.10:FF:000001">
    <property type="entry name" value="dITP/XTP pyrophosphatase"/>
    <property type="match status" value="1"/>
</dbReference>
<feature type="active site" description="Proton acceptor" evidence="10">
    <location>
        <position position="75"/>
    </location>
</feature>
<proteinExistence type="inferred from homology"/>